<evidence type="ECO:0000313" key="2">
    <source>
        <dbReference type="EMBL" id="GAA0918472.1"/>
    </source>
</evidence>
<reference evidence="2 3" key="1">
    <citation type="journal article" date="2019" name="Int. J. Syst. Evol. Microbiol.">
        <title>The Global Catalogue of Microorganisms (GCM) 10K type strain sequencing project: providing services to taxonomists for standard genome sequencing and annotation.</title>
        <authorList>
            <consortium name="The Broad Institute Genomics Platform"/>
            <consortium name="The Broad Institute Genome Sequencing Center for Infectious Disease"/>
            <person name="Wu L."/>
            <person name="Ma J."/>
        </authorList>
    </citation>
    <scope>NUCLEOTIDE SEQUENCE [LARGE SCALE GENOMIC DNA]</scope>
    <source>
        <strain evidence="2 3">JCM 10673</strain>
    </source>
</reference>
<gene>
    <name evidence="2" type="ORF">GCM10009549_36120</name>
</gene>
<accession>A0ABN1NXA2</accession>
<name>A0ABN1NXA2_9ACTN</name>
<keyword evidence="3" id="KW-1185">Reference proteome</keyword>
<dbReference type="EMBL" id="BAAAHG010000030">
    <property type="protein sequence ID" value="GAA0918472.1"/>
    <property type="molecule type" value="Genomic_DNA"/>
</dbReference>
<proteinExistence type="predicted"/>
<organism evidence="2 3">
    <name type="scientific">Streptomyces thermoalcalitolerans</name>
    <dbReference type="NCBI Taxonomy" id="65605"/>
    <lineage>
        <taxon>Bacteria</taxon>
        <taxon>Bacillati</taxon>
        <taxon>Actinomycetota</taxon>
        <taxon>Actinomycetes</taxon>
        <taxon>Kitasatosporales</taxon>
        <taxon>Streptomycetaceae</taxon>
        <taxon>Streptomyces</taxon>
    </lineage>
</organism>
<evidence type="ECO:0000313" key="3">
    <source>
        <dbReference type="Proteomes" id="UP001501005"/>
    </source>
</evidence>
<dbReference type="Proteomes" id="UP001501005">
    <property type="component" value="Unassembled WGS sequence"/>
</dbReference>
<feature type="region of interest" description="Disordered" evidence="1">
    <location>
        <begin position="24"/>
        <end position="56"/>
    </location>
</feature>
<protein>
    <submittedName>
        <fullName evidence="2">Helix-turn-helix domain-containing protein</fullName>
    </submittedName>
</protein>
<evidence type="ECO:0000256" key="1">
    <source>
        <dbReference type="SAM" id="MobiDB-lite"/>
    </source>
</evidence>
<sequence length="345" mass="37757">MRRPPLGLPSRGEGLTTKEERTFLMGTQNPSVLPHAQSRTADDKRPNRGHHTGGLVHDNIRHTSRFTVIGNHLAQHPELSLLAIGLAVHLQSLQQGARVDIKSLAARFPEGATRIAAALRELEAHGYLRRVRERVSGGRIVTRTISCNQPAAARRHHAAVPDAAPDRPVRPAHPAEAPPRHEKREQQATCETGRTGRAREKRASRKPLPAVPRPAYPAPALLQAATDLLAGLRRHDPRLLLSSCDTAHLAPGVAAWLEREVSPAAVRHALTADLPPEGLRRPAAFLAHRLTAQLPPLPPLRTPATPPPVRHPLQECPGCDRAFRAPEPGRCRDCRTELQEDVRQG</sequence>
<feature type="region of interest" description="Disordered" evidence="1">
    <location>
        <begin position="151"/>
        <end position="215"/>
    </location>
</feature>
<comment type="caution">
    <text evidence="2">The sequence shown here is derived from an EMBL/GenBank/DDBJ whole genome shotgun (WGS) entry which is preliminary data.</text>
</comment>